<dbReference type="Gene3D" id="1.25.40.20">
    <property type="entry name" value="Ankyrin repeat-containing domain"/>
    <property type="match status" value="1"/>
</dbReference>
<organism evidence="1 2">
    <name type="scientific">Lasiosphaeria hispida</name>
    <dbReference type="NCBI Taxonomy" id="260671"/>
    <lineage>
        <taxon>Eukaryota</taxon>
        <taxon>Fungi</taxon>
        <taxon>Dikarya</taxon>
        <taxon>Ascomycota</taxon>
        <taxon>Pezizomycotina</taxon>
        <taxon>Sordariomycetes</taxon>
        <taxon>Sordariomycetidae</taxon>
        <taxon>Sordariales</taxon>
        <taxon>Lasiosphaeriaceae</taxon>
        <taxon>Lasiosphaeria</taxon>
    </lineage>
</organism>
<dbReference type="EMBL" id="JAUIQD010000004">
    <property type="protein sequence ID" value="KAK3352758.1"/>
    <property type="molecule type" value="Genomic_DNA"/>
</dbReference>
<proteinExistence type="predicted"/>
<accession>A0AAJ0HHF2</accession>
<dbReference type="Proteomes" id="UP001275084">
    <property type="component" value="Unassembled WGS sequence"/>
</dbReference>
<evidence type="ECO:0008006" key="3">
    <source>
        <dbReference type="Google" id="ProtNLM"/>
    </source>
</evidence>
<evidence type="ECO:0000313" key="1">
    <source>
        <dbReference type="EMBL" id="KAK3352758.1"/>
    </source>
</evidence>
<dbReference type="InterPro" id="IPR036770">
    <property type="entry name" value="Ankyrin_rpt-contain_sf"/>
</dbReference>
<reference evidence="1" key="2">
    <citation type="submission" date="2023-06" db="EMBL/GenBank/DDBJ databases">
        <authorList>
            <consortium name="Lawrence Berkeley National Laboratory"/>
            <person name="Haridas S."/>
            <person name="Hensen N."/>
            <person name="Bonometti L."/>
            <person name="Westerberg I."/>
            <person name="Brannstrom I.O."/>
            <person name="Guillou S."/>
            <person name="Cros-Aarteil S."/>
            <person name="Calhoun S."/>
            <person name="Kuo A."/>
            <person name="Mondo S."/>
            <person name="Pangilinan J."/>
            <person name="Riley R."/>
            <person name="Labutti K."/>
            <person name="Andreopoulos B."/>
            <person name="Lipzen A."/>
            <person name="Chen C."/>
            <person name="Yanf M."/>
            <person name="Daum C."/>
            <person name="Ng V."/>
            <person name="Clum A."/>
            <person name="Steindorff A."/>
            <person name="Ohm R."/>
            <person name="Martin F."/>
            <person name="Silar P."/>
            <person name="Natvig D."/>
            <person name="Lalanne C."/>
            <person name="Gautier V."/>
            <person name="Ament-Velasquez S.L."/>
            <person name="Kruys A."/>
            <person name="Hutchinson M.I."/>
            <person name="Powell A.J."/>
            <person name="Barry K."/>
            <person name="Miller A.N."/>
            <person name="Grigoriev I.V."/>
            <person name="Debuchy R."/>
            <person name="Gladieux P."/>
            <person name="Thoren M.H."/>
            <person name="Johannesson H."/>
        </authorList>
    </citation>
    <scope>NUCLEOTIDE SEQUENCE</scope>
    <source>
        <strain evidence="1">CBS 955.72</strain>
    </source>
</reference>
<gene>
    <name evidence="1" type="ORF">B0T25DRAFT_606806</name>
</gene>
<dbReference type="AlphaFoldDB" id="A0AAJ0HHF2"/>
<keyword evidence="2" id="KW-1185">Reference proteome</keyword>
<reference evidence="1" key="1">
    <citation type="journal article" date="2023" name="Mol. Phylogenet. Evol.">
        <title>Genome-scale phylogeny and comparative genomics of the fungal order Sordariales.</title>
        <authorList>
            <person name="Hensen N."/>
            <person name="Bonometti L."/>
            <person name="Westerberg I."/>
            <person name="Brannstrom I.O."/>
            <person name="Guillou S."/>
            <person name="Cros-Aarteil S."/>
            <person name="Calhoun S."/>
            <person name="Haridas S."/>
            <person name="Kuo A."/>
            <person name="Mondo S."/>
            <person name="Pangilinan J."/>
            <person name="Riley R."/>
            <person name="LaButti K."/>
            <person name="Andreopoulos B."/>
            <person name="Lipzen A."/>
            <person name="Chen C."/>
            <person name="Yan M."/>
            <person name="Daum C."/>
            <person name="Ng V."/>
            <person name="Clum A."/>
            <person name="Steindorff A."/>
            <person name="Ohm R.A."/>
            <person name="Martin F."/>
            <person name="Silar P."/>
            <person name="Natvig D.O."/>
            <person name="Lalanne C."/>
            <person name="Gautier V."/>
            <person name="Ament-Velasquez S.L."/>
            <person name="Kruys A."/>
            <person name="Hutchinson M.I."/>
            <person name="Powell A.J."/>
            <person name="Barry K."/>
            <person name="Miller A.N."/>
            <person name="Grigoriev I.V."/>
            <person name="Debuchy R."/>
            <person name="Gladieux P."/>
            <person name="Hiltunen Thoren M."/>
            <person name="Johannesson H."/>
        </authorList>
    </citation>
    <scope>NUCLEOTIDE SEQUENCE</scope>
    <source>
        <strain evidence="1">CBS 955.72</strain>
    </source>
</reference>
<comment type="caution">
    <text evidence="1">The sequence shown here is derived from an EMBL/GenBank/DDBJ whole genome shotgun (WGS) entry which is preliminary data.</text>
</comment>
<dbReference type="SUPFAM" id="SSF48403">
    <property type="entry name" value="Ankyrin repeat"/>
    <property type="match status" value="1"/>
</dbReference>
<sequence>MAVINGDVAAIQTLLDAGVDRRLISGSKGRKLLYTDLEYGGSQDCKVAKCLLSAGADPDFAPYPGHSLLCMAFTSGQGRADLARSFLQAAAKSIDHRCLRSITRKSPLSDSNLGPMVSMLEQALLEAEHAAESQILRALTPHEPRQWATERDAGLVARLLKAGALVEEMDIDSAASDSDRLESLKILIGGPAEPARYDTRELVIACGAGNSPAVEFLVNREVPVDKCDNNHNT</sequence>
<evidence type="ECO:0000313" key="2">
    <source>
        <dbReference type="Proteomes" id="UP001275084"/>
    </source>
</evidence>
<name>A0AAJ0HHF2_9PEZI</name>
<protein>
    <recommendedName>
        <fullName evidence="3">Ankyrin</fullName>
    </recommendedName>
</protein>